<accession>U3PIQ7</accession>
<reference evidence="3 4" key="1">
    <citation type="journal article" date="2013" name="BMC Genomics">
        <title>Genomic characterization of JG068, a novel virulent podovirus active against Burkholderia cenocepacia.</title>
        <authorList>
            <person name="Lynch K.H."/>
            <person name="Abdu A.H."/>
            <person name="Schobert M."/>
            <person name="Dennis J.J."/>
        </authorList>
    </citation>
    <scope>NUCLEOTIDE SEQUENCE [LARGE SCALE GENOMIC DNA]</scope>
</reference>
<dbReference type="RefSeq" id="YP_008853877.1">
    <property type="nucleotide sequence ID" value="NC_022916.1"/>
</dbReference>
<name>U3PIQ7_9CAUD</name>
<feature type="compositionally biased region" description="Polar residues" evidence="2">
    <location>
        <begin position="18"/>
        <end position="28"/>
    </location>
</feature>
<dbReference type="GeneID" id="17699716"/>
<dbReference type="EMBL" id="KC853746">
    <property type="protein sequence ID" value="AGW43620.1"/>
    <property type="molecule type" value="Genomic_DNA"/>
</dbReference>
<sequence>MADSFALNSTGGVVLTDSTSGHSAQSASAGDLTQARGGTTSTTMTNTGSSAGWAGAAAQLLGQQKTIGAGVLDAIAKVSGGMLDQMIAQRQQKAYFNGMAQVAQGQALDDIKNEQPWYTQIFGPNATVRGAQAMTVSQKIQDAQTQFLQNMPELKKMAPDDVRRFLVDQASQINVGDEGVNNIIQAKLAEGWKPMLEAHMKQHYAYVQEQNSRAYSGLQVSQGAYLQSIANAGAGDFLSSETGQRAVKQTLDQIDTNPGMDDEAWRKSSIAAVRTNYEQGNFIYGRIFRSSKQWQTMSADEQRQLDEAQQKYEQRFLGRLSYSDYGTQKADIISQANLGLISRNDAIKAAHNLNAQVSQATGVESPFFTGQDLEGIIKGNNRAIVREMDRADRQREKADDAHQKELQKLADVNFTVTQINAGDPEQAIVTGAASKAEVEQLMNSRFSELAQQDPNAAVQYVAKTNARSAFVSDRIATMMTAGMRSSLGKGYTDAFAVSADWYNRLRQVSPAAADGYFGQHAPQMHNFVDMVAAGAQPADAWKSTFAEAPRMNNIMNLTGGRQQAVDAIQKAVGSAWQDGGVMAALGFRQTTAPYLMRNLSTAVTNRMDQYVGANMDINQAALVATKNAGVDQFGRDGYIKAPGQMSIARTLNIPDDAMGDVFAGLRDAKLAAIGANASQINGITRSGDNLYVSLVTDDGITHFVPVSADEMKSAYRTNTKFRDNTKRPMSTNSNLLDPTGAAFIGM</sequence>
<evidence type="ECO:0000313" key="3">
    <source>
        <dbReference type="EMBL" id="AGW43620.1"/>
    </source>
</evidence>
<dbReference type="Proteomes" id="UP000016892">
    <property type="component" value="Segment"/>
</dbReference>
<keyword evidence="4" id="KW-1185">Reference proteome</keyword>
<protein>
    <submittedName>
        <fullName evidence="3">Internal virion protein</fullName>
    </submittedName>
</protein>
<gene>
    <name evidence="3" type="ORF">JG068_038</name>
</gene>
<proteinExistence type="predicted"/>
<feature type="compositionally biased region" description="Low complexity" evidence="2">
    <location>
        <begin position="37"/>
        <end position="47"/>
    </location>
</feature>
<organism evidence="3 4">
    <name type="scientific">Burkholderia phage JG068</name>
    <dbReference type="NCBI Taxonomy" id="1401297"/>
    <lineage>
        <taxon>Viruses</taxon>
        <taxon>Duplodnaviria</taxon>
        <taxon>Heunggongvirae</taxon>
        <taxon>Uroviricota</taxon>
        <taxon>Caudoviricetes</taxon>
        <taxon>Autographivirales</taxon>
        <taxon>Autonotataviridae</taxon>
        <taxon>Mguuvirus</taxon>
        <taxon>Mguuvirus JG068</taxon>
    </lineage>
</organism>
<feature type="coiled-coil region" evidence="1">
    <location>
        <begin position="381"/>
        <end position="408"/>
    </location>
</feature>
<evidence type="ECO:0000313" key="4">
    <source>
        <dbReference type="Proteomes" id="UP000016892"/>
    </source>
</evidence>
<keyword evidence="1" id="KW-0175">Coiled coil</keyword>
<evidence type="ECO:0000256" key="2">
    <source>
        <dbReference type="SAM" id="MobiDB-lite"/>
    </source>
</evidence>
<dbReference type="OrthoDB" id="9425at10239"/>
<dbReference type="KEGG" id="vg:17699716"/>
<feature type="region of interest" description="Disordered" evidence="2">
    <location>
        <begin position="18"/>
        <end position="47"/>
    </location>
</feature>
<evidence type="ECO:0000256" key="1">
    <source>
        <dbReference type="SAM" id="Coils"/>
    </source>
</evidence>